<keyword evidence="3" id="KW-0131">Cell cycle</keyword>
<evidence type="ECO:0000256" key="2">
    <source>
        <dbReference type="ARBA" id="ARBA00023127"/>
    </source>
</evidence>
<organism evidence="8 9">
    <name type="scientific">Tigriopus californicus</name>
    <name type="common">Marine copepod</name>
    <dbReference type="NCBI Taxonomy" id="6832"/>
    <lineage>
        <taxon>Eukaryota</taxon>
        <taxon>Metazoa</taxon>
        <taxon>Ecdysozoa</taxon>
        <taxon>Arthropoda</taxon>
        <taxon>Crustacea</taxon>
        <taxon>Multicrustacea</taxon>
        <taxon>Hexanauplia</taxon>
        <taxon>Copepoda</taxon>
        <taxon>Harpacticoida</taxon>
        <taxon>Harpacticidae</taxon>
        <taxon>Tigriopus</taxon>
    </lineage>
</organism>
<sequence length="512" mass="57400">MPRVTRSRSSVSSSLGAGNAALGVPGVQSRGLKKGGPPTAAVGLALRAQVGPPARNGQLNPKKFTLDSNKRRKPEWTFLNEPQAQWGMSKDENGSHAPTGKEGGAMTKAHQKRRAALGEITNAFSETTAQAKKGLSKMLNRSKTKLTGTTQSQIQPPVLARKSQSVPEPTDECMPLETSFDAGGSRLPASQPEEFKSAHFVPSPSHWSDSDQEDDDDDVYESANEGDDQNDKSSSDERVLPPGVVDFDAQNMDDPSQASEYAMETFQYYRNREEQFQVEDYLTIFQYDINSTMRAILVDWLVEVQESFELNHETLYTAVKLMDIYLSKTLVLKEHLQLIGAVACLIACKIDERIPPLLDDFVYVCDDAYTKDMIKAKEIEMFADIGFDLGFPLSYRFLRRYARVCGVTMPVLTFARYILELSLMEYHLNVQTSESKLGMAALVLALRIKGVEDWQATLEYYSGYKVEECQTLVEKLHLMLLKPGHDNRKTIRTKYSHKVFHEVALIQIPRSF</sequence>
<evidence type="ECO:0000259" key="7">
    <source>
        <dbReference type="SMART" id="SM01332"/>
    </source>
</evidence>
<dbReference type="Pfam" id="PF02984">
    <property type="entry name" value="Cyclin_C"/>
    <property type="match status" value="1"/>
</dbReference>
<dbReference type="GO" id="GO:0051301">
    <property type="term" value="P:cell division"/>
    <property type="evidence" value="ECO:0007669"/>
    <property type="project" value="UniProtKB-KW"/>
</dbReference>
<feature type="region of interest" description="Disordered" evidence="5">
    <location>
        <begin position="1"/>
        <end position="113"/>
    </location>
</feature>
<dbReference type="GO" id="GO:0016538">
    <property type="term" value="F:cyclin-dependent protein serine/threonine kinase regulator activity"/>
    <property type="evidence" value="ECO:0007669"/>
    <property type="project" value="InterPro"/>
</dbReference>
<dbReference type="InterPro" id="IPR004367">
    <property type="entry name" value="Cyclin_C-dom"/>
</dbReference>
<dbReference type="PANTHER" id="PTHR10177">
    <property type="entry name" value="CYCLINS"/>
    <property type="match status" value="1"/>
</dbReference>
<dbReference type="OrthoDB" id="5590282at2759"/>
<evidence type="ECO:0000256" key="3">
    <source>
        <dbReference type="ARBA" id="ARBA00023306"/>
    </source>
</evidence>
<feature type="domain" description="Cyclin-like" evidence="6">
    <location>
        <begin position="396"/>
        <end position="481"/>
    </location>
</feature>
<dbReference type="AlphaFoldDB" id="A0A553NQ76"/>
<dbReference type="InterPro" id="IPR039361">
    <property type="entry name" value="Cyclin"/>
</dbReference>
<dbReference type="Gene3D" id="1.10.472.10">
    <property type="entry name" value="Cyclin-like"/>
    <property type="match status" value="2"/>
</dbReference>
<evidence type="ECO:0000256" key="1">
    <source>
        <dbReference type="ARBA" id="ARBA00022618"/>
    </source>
</evidence>
<dbReference type="InterPro" id="IPR006671">
    <property type="entry name" value="Cyclin_N"/>
</dbReference>
<dbReference type="SMART" id="SM00385">
    <property type="entry name" value="CYCLIN"/>
    <property type="match status" value="2"/>
</dbReference>
<dbReference type="FunFam" id="1.10.472.10:FF:000001">
    <property type="entry name" value="G2/mitotic-specific cyclin"/>
    <property type="match status" value="1"/>
</dbReference>
<keyword evidence="1" id="KW-0132">Cell division</keyword>
<feature type="domain" description="Cyclin C-terminal" evidence="7">
    <location>
        <begin position="392"/>
        <end position="509"/>
    </location>
</feature>
<feature type="compositionally biased region" description="Acidic residues" evidence="5">
    <location>
        <begin position="210"/>
        <end position="228"/>
    </location>
</feature>
<comment type="similarity">
    <text evidence="4">Belongs to the cyclin family.</text>
</comment>
<feature type="region of interest" description="Disordered" evidence="5">
    <location>
        <begin position="132"/>
        <end position="254"/>
    </location>
</feature>
<dbReference type="Pfam" id="PF00134">
    <property type="entry name" value="Cyclin_N"/>
    <property type="match status" value="1"/>
</dbReference>
<feature type="compositionally biased region" description="Low complexity" evidence="5">
    <location>
        <begin position="1"/>
        <end position="24"/>
    </location>
</feature>
<dbReference type="SMART" id="SM01332">
    <property type="entry name" value="Cyclin_C"/>
    <property type="match status" value="1"/>
</dbReference>
<accession>A0A553NQ76</accession>
<feature type="domain" description="Cyclin-like" evidence="6">
    <location>
        <begin position="299"/>
        <end position="383"/>
    </location>
</feature>
<dbReference type="GO" id="GO:0044772">
    <property type="term" value="P:mitotic cell cycle phase transition"/>
    <property type="evidence" value="ECO:0007669"/>
    <property type="project" value="InterPro"/>
</dbReference>
<protein>
    <submittedName>
        <fullName evidence="8">Uncharacterized protein</fullName>
    </submittedName>
</protein>
<keyword evidence="2 4" id="KW-0195">Cyclin</keyword>
<reference evidence="8 9" key="1">
    <citation type="journal article" date="2018" name="Nat. Ecol. Evol.">
        <title>Genomic signatures of mitonuclear coevolution across populations of Tigriopus californicus.</title>
        <authorList>
            <person name="Barreto F.S."/>
            <person name="Watson E.T."/>
            <person name="Lima T.G."/>
            <person name="Willett C.S."/>
            <person name="Edmands S."/>
            <person name="Li W."/>
            <person name="Burton R.S."/>
        </authorList>
    </citation>
    <scope>NUCLEOTIDE SEQUENCE [LARGE SCALE GENOMIC DNA]</scope>
    <source>
        <strain evidence="8 9">San Diego</strain>
    </source>
</reference>
<gene>
    <name evidence="8" type="ORF">TCAL_08045</name>
</gene>
<evidence type="ECO:0000256" key="4">
    <source>
        <dbReference type="RuleBase" id="RU000383"/>
    </source>
</evidence>
<dbReference type="STRING" id="6832.A0A553NQ76"/>
<dbReference type="Proteomes" id="UP000318571">
    <property type="component" value="Chromosome 4"/>
</dbReference>
<evidence type="ECO:0000313" key="9">
    <source>
        <dbReference type="Proteomes" id="UP000318571"/>
    </source>
</evidence>
<dbReference type="InterPro" id="IPR046965">
    <property type="entry name" value="Cyclin_A/B-like"/>
</dbReference>
<dbReference type="PIRSF" id="PIRSF001771">
    <property type="entry name" value="Cyclin_A_B_D_E"/>
    <property type="match status" value="1"/>
</dbReference>
<dbReference type="InterPro" id="IPR013763">
    <property type="entry name" value="Cyclin-like_dom"/>
</dbReference>
<evidence type="ECO:0000313" key="8">
    <source>
        <dbReference type="EMBL" id="TRY67585.1"/>
    </source>
</evidence>
<name>A0A553NQ76_TIGCA</name>
<keyword evidence="9" id="KW-1185">Reference proteome</keyword>
<evidence type="ECO:0000256" key="5">
    <source>
        <dbReference type="SAM" id="MobiDB-lite"/>
    </source>
</evidence>
<dbReference type="OMA" id="CKIDERI"/>
<dbReference type="SUPFAM" id="SSF47954">
    <property type="entry name" value="Cyclin-like"/>
    <property type="match status" value="2"/>
</dbReference>
<evidence type="ECO:0000259" key="6">
    <source>
        <dbReference type="SMART" id="SM00385"/>
    </source>
</evidence>
<feature type="compositionally biased region" description="Basic and acidic residues" evidence="5">
    <location>
        <begin position="229"/>
        <end position="239"/>
    </location>
</feature>
<dbReference type="InterPro" id="IPR036915">
    <property type="entry name" value="Cyclin-like_sf"/>
</dbReference>
<proteinExistence type="inferred from homology"/>
<comment type="caution">
    <text evidence="8">The sequence shown here is derived from an EMBL/GenBank/DDBJ whole genome shotgun (WGS) entry which is preliminary data.</text>
</comment>
<feature type="compositionally biased region" description="Polar residues" evidence="5">
    <location>
        <begin position="139"/>
        <end position="155"/>
    </location>
</feature>
<dbReference type="EMBL" id="VCGU01000011">
    <property type="protein sequence ID" value="TRY67585.1"/>
    <property type="molecule type" value="Genomic_DNA"/>
</dbReference>